<evidence type="ECO:0000313" key="2">
    <source>
        <dbReference type="EMBL" id="KAJ3739430.1"/>
    </source>
</evidence>
<protein>
    <submittedName>
        <fullName evidence="2">Uncharacterized protein</fullName>
    </submittedName>
</protein>
<feature type="region of interest" description="Disordered" evidence="1">
    <location>
        <begin position="371"/>
        <end position="392"/>
    </location>
</feature>
<evidence type="ECO:0000313" key="3">
    <source>
        <dbReference type="Proteomes" id="UP001142393"/>
    </source>
</evidence>
<proteinExistence type="predicted"/>
<feature type="compositionally biased region" description="Low complexity" evidence="1">
    <location>
        <begin position="80"/>
        <end position="95"/>
    </location>
</feature>
<accession>A0A9W8NRG0</accession>
<dbReference type="AlphaFoldDB" id="A0A9W8NRG0"/>
<dbReference type="Proteomes" id="UP001142393">
    <property type="component" value="Unassembled WGS sequence"/>
</dbReference>
<comment type="caution">
    <text evidence="2">The sequence shown here is derived from an EMBL/GenBank/DDBJ whole genome shotgun (WGS) entry which is preliminary data.</text>
</comment>
<gene>
    <name evidence="2" type="ORF">DFH05DRAFT_1537893</name>
</gene>
<reference evidence="2 3" key="1">
    <citation type="journal article" date="2023" name="Proc. Natl. Acad. Sci. U.S.A.">
        <title>A global phylogenomic analysis of the shiitake genus Lentinula.</title>
        <authorList>
            <person name="Sierra-Patev S."/>
            <person name="Min B."/>
            <person name="Naranjo-Ortiz M."/>
            <person name="Looney B."/>
            <person name="Konkel Z."/>
            <person name="Slot J.C."/>
            <person name="Sakamoto Y."/>
            <person name="Steenwyk J.L."/>
            <person name="Rokas A."/>
            <person name="Carro J."/>
            <person name="Camarero S."/>
            <person name="Ferreira P."/>
            <person name="Molpeceres G."/>
            <person name="Ruiz-Duenas F.J."/>
            <person name="Serrano A."/>
            <person name="Henrissat B."/>
            <person name="Drula E."/>
            <person name="Hughes K.W."/>
            <person name="Mata J.L."/>
            <person name="Ishikawa N.K."/>
            <person name="Vargas-Isla R."/>
            <person name="Ushijima S."/>
            <person name="Smith C.A."/>
            <person name="Donoghue J."/>
            <person name="Ahrendt S."/>
            <person name="Andreopoulos W."/>
            <person name="He G."/>
            <person name="LaButti K."/>
            <person name="Lipzen A."/>
            <person name="Ng V."/>
            <person name="Riley R."/>
            <person name="Sandor L."/>
            <person name="Barry K."/>
            <person name="Martinez A.T."/>
            <person name="Xiao Y."/>
            <person name="Gibbons J.G."/>
            <person name="Terashima K."/>
            <person name="Grigoriev I.V."/>
            <person name="Hibbett D."/>
        </authorList>
    </citation>
    <scope>NUCLEOTIDE SEQUENCE [LARGE SCALE GENOMIC DNA]</scope>
    <source>
        <strain evidence="2 3">TFB7810</strain>
    </source>
</reference>
<dbReference type="EMBL" id="JANVFU010000018">
    <property type="protein sequence ID" value="KAJ3739430.1"/>
    <property type="molecule type" value="Genomic_DNA"/>
</dbReference>
<name>A0A9W8NRG0_9AGAR</name>
<evidence type="ECO:0000256" key="1">
    <source>
        <dbReference type="SAM" id="MobiDB-lite"/>
    </source>
</evidence>
<sequence>MDETAKLPLPNFLQMLTSDNIPVVKAMTIAKAMYKEYNTPAQLSALTDLKLKGSGIADKEDRKNVIAALRKAGYVSGNTRSKNSKNPSSNPSRSSLEITESESTPKKRKRKRVDSENEFLPLGESESYQNLDFNEVLDESLLQSKATVVNRAPLMTAWATVVAERIGFQREEALSIASSYTEMNALSKGVSLGIYKDGKQKGLEAVKGGTQPYVDLMGRRPLYQIRSDRWRALHNGSPTEPSTAYSYISSSLRQTMPYIIGALRLLANSFTAQEINQKAWGLYIQFRPAGEGWGERSEVRCSTILALRKTLPDDAHKDHVNRVSENEDSKAGDFVKYQAVEDETDVVSEDRESKRAKRGMTLEEYEAMLDEDHTFDDIDLDDLEPSTSTKPQ</sequence>
<keyword evidence="3" id="KW-1185">Reference proteome</keyword>
<feature type="region of interest" description="Disordered" evidence="1">
    <location>
        <begin position="76"/>
        <end position="121"/>
    </location>
</feature>
<organism evidence="2 3">
    <name type="scientific">Lentinula detonsa</name>
    <dbReference type="NCBI Taxonomy" id="2804962"/>
    <lineage>
        <taxon>Eukaryota</taxon>
        <taxon>Fungi</taxon>
        <taxon>Dikarya</taxon>
        <taxon>Basidiomycota</taxon>
        <taxon>Agaricomycotina</taxon>
        <taxon>Agaricomycetes</taxon>
        <taxon>Agaricomycetidae</taxon>
        <taxon>Agaricales</taxon>
        <taxon>Marasmiineae</taxon>
        <taxon>Omphalotaceae</taxon>
        <taxon>Lentinula</taxon>
    </lineage>
</organism>